<evidence type="ECO:0000256" key="3">
    <source>
        <dbReference type="ARBA" id="ARBA00022833"/>
    </source>
</evidence>
<dbReference type="InterPro" id="IPR029228">
    <property type="entry name" value="Alkyl_sulf_dimr"/>
</dbReference>
<dbReference type="InterPro" id="IPR001279">
    <property type="entry name" value="Metallo-B-lactamas"/>
</dbReference>
<evidence type="ECO:0000313" key="7">
    <source>
        <dbReference type="Proteomes" id="UP001143307"/>
    </source>
</evidence>
<keyword evidence="7" id="KW-1185">Reference proteome</keyword>
<sequence>MTKKWIVCLGVLALMGCSGDSENFDFQGFSEPTKATQKHNAAIARLLPLDTQQDFEDAVRGLIAADDSSVVRTEAGKLVWDIPSYAFIDGDAPASVNPSLWRQERLNNIRGLFEVVPGIYQLRGFDLSNMTIIEGDTGWIIVDPLTAKETAAHALAFAREHLGVKPIKAILFTHSHIDHFGGALGVASVEEVVQQGIPVIAPVGFMEAATRENIIAGFAMGRRGGYMYGTHLPRHERGHIGSGLGSEPAMGSHGILQPTDIIDTTGETRTIDGVKIVFQNVPGSEAPAEYTFYLPKHKAFMGAELVSRNMHNLYTLRGAHVRDGLSWSKFIDQAISLFSEADVYLGSHHWPAWGNENVLSFLEKQRDTYKYLHDQSVRLLNAGYTSAEIAEGLEMPEALAQNFATRGYYGTVRHNAKAVYQMYMGWYDGNPAKLNPLPDEQASERYVEAMGGEDEVVELAQSAFDDGDYRWSAELLNRLVFAGEDSSEVRELLATCYDQMGYQAESGPWRNVYLTAAWELRNGAVEQGVDITTMADVLANTAIDSFFDSMAVQLDGRKARGKDLSVEFYFTDLKQRYRLEIRNSVLRHYKVDAEGDVDAALVLSRSMFNRLTLGQVGITDALFSDDLSFEGSKLSLVEFFGLLDTPTGTFNIVTP</sequence>
<keyword evidence="2" id="KW-0378">Hydrolase</keyword>
<comment type="caution">
    <text evidence="6">The sequence shown here is derived from an EMBL/GenBank/DDBJ whole genome shotgun (WGS) entry which is preliminary data.</text>
</comment>
<dbReference type="InterPro" id="IPR044097">
    <property type="entry name" value="Bds1/SdsA1_MBL-fold"/>
</dbReference>
<dbReference type="InterPro" id="IPR036866">
    <property type="entry name" value="RibonucZ/Hydroxyglut_hydro"/>
</dbReference>
<dbReference type="SUPFAM" id="SSF55718">
    <property type="entry name" value="SCP-like"/>
    <property type="match status" value="1"/>
</dbReference>
<keyword evidence="3" id="KW-0862">Zinc</keyword>
<dbReference type="InterPro" id="IPR052195">
    <property type="entry name" value="Bact_Alkyl/Aryl-Sulfatase"/>
</dbReference>
<dbReference type="Pfam" id="PF14864">
    <property type="entry name" value="Alkyl_sulf_C"/>
    <property type="match status" value="1"/>
</dbReference>
<dbReference type="InterPro" id="IPR036527">
    <property type="entry name" value="SCP2_sterol-bd_dom_sf"/>
</dbReference>
<evidence type="ECO:0000256" key="4">
    <source>
        <dbReference type="ARBA" id="ARBA00033751"/>
    </source>
</evidence>
<reference evidence="6" key="1">
    <citation type="submission" date="2019-02" db="EMBL/GenBank/DDBJ databases">
        <authorList>
            <person name="Li S.-H."/>
        </authorList>
    </citation>
    <scope>NUCLEOTIDE SEQUENCE</scope>
    <source>
        <strain evidence="6">IMCC8485</strain>
    </source>
</reference>
<feature type="domain" description="Metallo-beta-lactamase" evidence="5">
    <location>
        <begin position="127"/>
        <end position="349"/>
    </location>
</feature>
<dbReference type="SUPFAM" id="SSF56281">
    <property type="entry name" value="Metallo-hydrolase/oxidoreductase"/>
    <property type="match status" value="1"/>
</dbReference>
<dbReference type="EMBL" id="SHNP01000003">
    <property type="protein sequence ID" value="MCX2973982.1"/>
    <property type="molecule type" value="Genomic_DNA"/>
</dbReference>
<dbReference type="Proteomes" id="UP001143307">
    <property type="component" value="Unassembled WGS sequence"/>
</dbReference>
<dbReference type="Gene3D" id="3.60.15.30">
    <property type="entry name" value="Metallo-beta-lactamase domain"/>
    <property type="match status" value="1"/>
</dbReference>
<dbReference type="InterPro" id="IPR029229">
    <property type="entry name" value="Alkyl_sulf_C"/>
</dbReference>
<evidence type="ECO:0000259" key="5">
    <source>
        <dbReference type="SMART" id="SM00849"/>
    </source>
</evidence>
<dbReference type="PROSITE" id="PS51257">
    <property type="entry name" value="PROKAR_LIPOPROTEIN"/>
    <property type="match status" value="1"/>
</dbReference>
<dbReference type="Pfam" id="PF00753">
    <property type="entry name" value="Lactamase_B"/>
    <property type="match status" value="1"/>
</dbReference>
<comment type="similarity">
    <text evidence="4">Belongs to the metallo-beta-lactamase superfamily. Type III sulfatase family.</text>
</comment>
<name>A0ABT3SXE0_9GAMM</name>
<dbReference type="InterPro" id="IPR038536">
    <property type="entry name" value="Alkyl/aryl-sulf_dimr_sf"/>
</dbReference>
<dbReference type="Pfam" id="PF14863">
    <property type="entry name" value="Alkyl_sulf_dimr"/>
    <property type="match status" value="1"/>
</dbReference>
<keyword evidence="1" id="KW-0479">Metal-binding</keyword>
<accession>A0ABT3SXE0</accession>
<evidence type="ECO:0000256" key="1">
    <source>
        <dbReference type="ARBA" id="ARBA00022723"/>
    </source>
</evidence>
<dbReference type="SMART" id="SM00849">
    <property type="entry name" value="Lactamase_B"/>
    <property type="match status" value="1"/>
</dbReference>
<dbReference type="PANTHER" id="PTHR43223">
    <property type="entry name" value="ALKYL/ARYL-SULFATASE"/>
    <property type="match status" value="1"/>
</dbReference>
<gene>
    <name evidence="6" type="ORF">EYC87_10360</name>
</gene>
<organism evidence="6 7">
    <name type="scientific">Candidatus Seongchinamella marina</name>
    <dbReference type="NCBI Taxonomy" id="2518990"/>
    <lineage>
        <taxon>Bacteria</taxon>
        <taxon>Pseudomonadati</taxon>
        <taxon>Pseudomonadota</taxon>
        <taxon>Gammaproteobacteria</taxon>
        <taxon>Cellvibrionales</taxon>
        <taxon>Halieaceae</taxon>
        <taxon>Seongchinamella</taxon>
    </lineage>
</organism>
<proteinExistence type="inferred from homology"/>
<dbReference type="Gene3D" id="1.25.40.880">
    <property type="entry name" value="Alkyl sulfatase, dimerisation domain"/>
    <property type="match status" value="1"/>
</dbReference>
<dbReference type="RefSeq" id="WP_279252806.1">
    <property type="nucleotide sequence ID" value="NZ_SHNP01000003.1"/>
</dbReference>
<dbReference type="PANTHER" id="PTHR43223:SF1">
    <property type="entry name" value="ALKYL_ARYL-SULFATASE BDS1"/>
    <property type="match status" value="1"/>
</dbReference>
<protein>
    <submittedName>
        <fullName evidence="6">MBL fold metallo-hydrolase</fullName>
    </submittedName>
</protein>
<dbReference type="Gene3D" id="3.30.1050.10">
    <property type="entry name" value="SCP2 sterol-binding domain"/>
    <property type="match status" value="1"/>
</dbReference>
<evidence type="ECO:0000256" key="2">
    <source>
        <dbReference type="ARBA" id="ARBA00022801"/>
    </source>
</evidence>
<evidence type="ECO:0000313" key="6">
    <source>
        <dbReference type="EMBL" id="MCX2973982.1"/>
    </source>
</evidence>
<dbReference type="CDD" id="cd07710">
    <property type="entry name" value="arylsulfatase_Sdsa1-like_MBL-fold"/>
    <property type="match status" value="1"/>
</dbReference>